<keyword evidence="2" id="KW-1185">Reference proteome</keyword>
<name>A0ACC1CM53_9NEOP</name>
<dbReference type="Proteomes" id="UP000824533">
    <property type="component" value="Linkage Group LG21"/>
</dbReference>
<accession>A0ACC1CM53</accession>
<comment type="caution">
    <text evidence="1">The sequence shown here is derived from an EMBL/GenBank/DDBJ whole genome shotgun (WGS) entry which is preliminary data.</text>
</comment>
<reference evidence="1 2" key="1">
    <citation type="journal article" date="2021" name="Front. Genet.">
        <title>Chromosome-Level Genome Assembly Reveals Significant Gene Expansion in the Toll and IMD Signaling Pathways of Dendrolimus kikuchii.</title>
        <authorList>
            <person name="Zhou J."/>
            <person name="Wu P."/>
            <person name="Xiong Z."/>
            <person name="Liu N."/>
            <person name="Zhao N."/>
            <person name="Ji M."/>
            <person name="Qiu Y."/>
            <person name="Yang B."/>
        </authorList>
    </citation>
    <scope>NUCLEOTIDE SEQUENCE [LARGE SCALE GENOMIC DNA]</scope>
    <source>
        <strain evidence="1">Ann1</strain>
    </source>
</reference>
<sequence length="176" mass="20442">MWFTDTVLLRDLLALWTNIRSTFANYLRKFNASLAKGDREEFKINWHLWNACKFLLKVNKKNIKSINLTENSINENEFEDLNHYDAHETDCIEETQSANNLTCNNMVQKLVIAFQNIQDGTNQNSKYSEVGRMVAKKLSEMNSYEAAITVNKITEILLLFEENTVVNPNDIKSEIK</sequence>
<protein>
    <submittedName>
        <fullName evidence="1">Uncharacterized protein</fullName>
    </submittedName>
</protein>
<evidence type="ECO:0000313" key="2">
    <source>
        <dbReference type="Proteomes" id="UP000824533"/>
    </source>
</evidence>
<gene>
    <name evidence="1" type="ORF">K1T71_011791</name>
</gene>
<organism evidence="1 2">
    <name type="scientific">Dendrolimus kikuchii</name>
    <dbReference type="NCBI Taxonomy" id="765133"/>
    <lineage>
        <taxon>Eukaryota</taxon>
        <taxon>Metazoa</taxon>
        <taxon>Ecdysozoa</taxon>
        <taxon>Arthropoda</taxon>
        <taxon>Hexapoda</taxon>
        <taxon>Insecta</taxon>
        <taxon>Pterygota</taxon>
        <taxon>Neoptera</taxon>
        <taxon>Endopterygota</taxon>
        <taxon>Lepidoptera</taxon>
        <taxon>Glossata</taxon>
        <taxon>Ditrysia</taxon>
        <taxon>Bombycoidea</taxon>
        <taxon>Lasiocampidae</taxon>
        <taxon>Dendrolimus</taxon>
    </lineage>
</organism>
<evidence type="ECO:0000313" key="1">
    <source>
        <dbReference type="EMBL" id="KAJ0172652.1"/>
    </source>
</evidence>
<proteinExistence type="predicted"/>
<dbReference type="EMBL" id="CM034407">
    <property type="protein sequence ID" value="KAJ0172652.1"/>
    <property type="molecule type" value="Genomic_DNA"/>
</dbReference>